<feature type="region of interest" description="Disordered" evidence="1">
    <location>
        <begin position="1"/>
        <end position="85"/>
    </location>
</feature>
<dbReference type="KEGG" id="wcp:H9Q76_03325"/>
<sequence length="305" mass="34495">MNTDAEAKDTKYKTDKEKVSETSKGADKETRKEADTPVKETGSEKESAGRSSVPPVNTEDNLELHSLPFRERQHARRQRLKDHMEGMTTGQKAGYILSYYKGKIILAVIILAVCIALPVTIYKKSRPVALSYCIVNSPEPSAVDTSFVDEYLDFYNLNGAYQIHNDLTVHLDKDTYLEEYSQNSSASVYTELPMLCFNGYYDIMIMDEKGLEYCAMQEIIYPLKTYLPADIYSQISDRICTADDNDGVTVPFAIDISDTDFAKGLNLGYDKVYLGFPGNTEQNYTNAKRMVKFILHLDIDTETTF</sequence>
<keyword evidence="2" id="KW-0472">Membrane</keyword>
<dbReference type="AlphaFoldDB" id="A0A7G9FP52"/>
<evidence type="ECO:0000313" key="4">
    <source>
        <dbReference type="Proteomes" id="UP000515819"/>
    </source>
</evidence>
<accession>A0A7G9FP52</accession>
<feature type="transmembrane region" description="Helical" evidence="2">
    <location>
        <begin position="104"/>
        <end position="122"/>
    </location>
</feature>
<protein>
    <submittedName>
        <fullName evidence="3">Uncharacterized protein</fullName>
    </submittedName>
</protein>
<dbReference type="RefSeq" id="WP_117781202.1">
    <property type="nucleotide sequence ID" value="NZ_CP060632.1"/>
</dbReference>
<reference evidence="3 4" key="1">
    <citation type="submission" date="2020-08" db="EMBL/GenBank/DDBJ databases">
        <authorList>
            <person name="Liu C."/>
            <person name="Sun Q."/>
        </authorList>
    </citation>
    <scope>NUCLEOTIDE SEQUENCE [LARGE SCALE GENOMIC DNA]</scope>
    <source>
        <strain evidence="3 4">NSJ-4</strain>
    </source>
</reference>
<keyword evidence="2" id="KW-1133">Transmembrane helix</keyword>
<gene>
    <name evidence="3" type="ORF">H9Q76_03325</name>
</gene>
<proteinExistence type="predicted"/>
<evidence type="ECO:0000256" key="1">
    <source>
        <dbReference type="SAM" id="MobiDB-lite"/>
    </source>
</evidence>
<dbReference type="EMBL" id="CP060632">
    <property type="protein sequence ID" value="QNM00334.1"/>
    <property type="molecule type" value="Genomic_DNA"/>
</dbReference>
<evidence type="ECO:0000313" key="3">
    <source>
        <dbReference type="EMBL" id="QNM00334.1"/>
    </source>
</evidence>
<keyword evidence="4" id="KW-1185">Reference proteome</keyword>
<name>A0A7G9FP52_9FIRM</name>
<feature type="compositionally biased region" description="Basic and acidic residues" evidence="1">
    <location>
        <begin position="1"/>
        <end position="48"/>
    </location>
</feature>
<organism evidence="3 4">
    <name type="scientific">Wujia chipingensis</name>
    <dbReference type="NCBI Taxonomy" id="2763670"/>
    <lineage>
        <taxon>Bacteria</taxon>
        <taxon>Bacillati</taxon>
        <taxon>Bacillota</taxon>
        <taxon>Clostridia</taxon>
        <taxon>Lachnospirales</taxon>
        <taxon>Lachnospiraceae</taxon>
        <taxon>Wujia</taxon>
    </lineage>
</organism>
<dbReference type="Proteomes" id="UP000515819">
    <property type="component" value="Chromosome"/>
</dbReference>
<evidence type="ECO:0000256" key="2">
    <source>
        <dbReference type="SAM" id="Phobius"/>
    </source>
</evidence>
<keyword evidence="2" id="KW-0812">Transmembrane</keyword>